<sequence length="430" mass="48314">MATTRLSGSSLPVLQRLFSRNGILPIFQRTFCKVPPEDPTQAEEAKTIEQEKLGDSNITADTQVKDSGVKEQIEAQDHKVSSDKQVDNVSPDSSDSSKAEAVQETKKPVPSQEKKLTKREQTQKKLRDLLASLATVDPLSVESTVKLTRPKPRPKKEAKVKKEEELPPPESYIEPELVSATKEVAESLGGDTAATESELLSTLRLHSSDAPPHTQAAASLSELFVGMKIERSPNEGETAPIQHKHFSPEADPRRQPDANARRRRLSRLSPERSIPRTIQRVDLFGAKPLGIFTGKCSKSEDASSILPVWEALHEEELKRSMSHPPDNAFVEMIQWTNQGKLWTFPVDNEFGLESEKKIGFHEHVFLERHLQGWCPPRGPIRHFMELVCTGLSKNPYLTVERKRAHIEWYRNYFAEKEGLLKEIGAIQSSN</sequence>
<dbReference type="InterPro" id="IPR026299">
    <property type="entry name" value="MRP-S31"/>
</dbReference>
<feature type="compositionally biased region" description="Basic and acidic residues" evidence="9">
    <location>
        <begin position="43"/>
        <end position="54"/>
    </location>
</feature>
<evidence type="ECO:0000256" key="3">
    <source>
        <dbReference type="ARBA" id="ARBA00022946"/>
    </source>
</evidence>
<dbReference type="AlphaFoldDB" id="A0AAE1KBN1"/>
<evidence type="ECO:0000256" key="9">
    <source>
        <dbReference type="SAM" id="MobiDB-lite"/>
    </source>
</evidence>
<name>A0AAE1KBN1_PETCI</name>
<keyword evidence="6" id="KW-0687">Ribonucleoprotein</keyword>
<keyword evidence="11" id="KW-1185">Reference proteome</keyword>
<evidence type="ECO:0000256" key="7">
    <source>
        <dbReference type="ARBA" id="ARBA00035133"/>
    </source>
</evidence>
<feature type="compositionally biased region" description="Basic and acidic residues" evidence="9">
    <location>
        <begin position="155"/>
        <end position="165"/>
    </location>
</feature>
<comment type="similarity">
    <text evidence="2">Belongs to the mitochondrion-specific ribosomal protein mS31 family.</text>
</comment>
<dbReference type="EMBL" id="JAWQEG010003151">
    <property type="protein sequence ID" value="KAK3867685.1"/>
    <property type="molecule type" value="Genomic_DNA"/>
</dbReference>
<proteinExistence type="inferred from homology"/>
<evidence type="ECO:0000313" key="10">
    <source>
        <dbReference type="EMBL" id="KAK3867685.1"/>
    </source>
</evidence>
<dbReference type="PANTHER" id="PTHR13231">
    <property type="entry name" value="MITOCHONDRIAL RIBOSOMAL PROTEIN S31"/>
    <property type="match status" value="1"/>
</dbReference>
<dbReference type="PANTHER" id="PTHR13231:SF3">
    <property type="entry name" value="SMALL RIBOSOMAL SUBUNIT PROTEIN MS31"/>
    <property type="match status" value="1"/>
</dbReference>
<comment type="subcellular location">
    <subcellularLocation>
        <location evidence="1">Mitochondrion</location>
    </subcellularLocation>
</comment>
<evidence type="ECO:0000256" key="8">
    <source>
        <dbReference type="ARBA" id="ARBA00035363"/>
    </source>
</evidence>
<keyword evidence="5" id="KW-0496">Mitochondrion</keyword>
<feature type="compositionally biased region" description="Basic and acidic residues" evidence="9">
    <location>
        <begin position="95"/>
        <end position="121"/>
    </location>
</feature>
<evidence type="ECO:0000313" key="11">
    <source>
        <dbReference type="Proteomes" id="UP001286313"/>
    </source>
</evidence>
<feature type="compositionally biased region" description="Basic and acidic residues" evidence="9">
    <location>
        <begin position="246"/>
        <end position="260"/>
    </location>
</feature>
<gene>
    <name evidence="10" type="ORF">Pcinc_026874</name>
</gene>
<evidence type="ECO:0000256" key="5">
    <source>
        <dbReference type="ARBA" id="ARBA00023128"/>
    </source>
</evidence>
<dbReference type="GO" id="GO:0003735">
    <property type="term" value="F:structural constituent of ribosome"/>
    <property type="evidence" value="ECO:0007669"/>
    <property type="project" value="InterPro"/>
</dbReference>
<keyword evidence="3" id="KW-0809">Transit peptide</keyword>
<evidence type="ECO:0000256" key="1">
    <source>
        <dbReference type="ARBA" id="ARBA00004173"/>
    </source>
</evidence>
<evidence type="ECO:0000256" key="6">
    <source>
        <dbReference type="ARBA" id="ARBA00023274"/>
    </source>
</evidence>
<feature type="compositionally biased region" description="Basic and acidic residues" evidence="9">
    <location>
        <begin position="63"/>
        <end position="86"/>
    </location>
</feature>
<dbReference type="Proteomes" id="UP001286313">
    <property type="component" value="Unassembled WGS sequence"/>
</dbReference>
<feature type="region of interest" description="Disordered" evidence="9">
    <location>
        <begin position="33"/>
        <end position="121"/>
    </location>
</feature>
<accession>A0AAE1KBN1</accession>
<feature type="region of interest" description="Disordered" evidence="9">
    <location>
        <begin position="233"/>
        <end position="271"/>
    </location>
</feature>
<dbReference type="GO" id="GO:0005763">
    <property type="term" value="C:mitochondrial small ribosomal subunit"/>
    <property type="evidence" value="ECO:0007669"/>
    <property type="project" value="InterPro"/>
</dbReference>
<feature type="region of interest" description="Disordered" evidence="9">
    <location>
        <begin position="144"/>
        <end position="171"/>
    </location>
</feature>
<reference evidence="10" key="1">
    <citation type="submission" date="2023-10" db="EMBL/GenBank/DDBJ databases">
        <title>Genome assemblies of two species of porcelain crab, Petrolisthes cinctipes and Petrolisthes manimaculis (Anomura: Porcellanidae).</title>
        <authorList>
            <person name="Angst P."/>
        </authorList>
    </citation>
    <scope>NUCLEOTIDE SEQUENCE</scope>
    <source>
        <strain evidence="10">PB745_01</strain>
        <tissue evidence="10">Gill</tissue>
    </source>
</reference>
<keyword evidence="4" id="KW-0689">Ribosomal protein</keyword>
<protein>
    <recommendedName>
        <fullName evidence="7">Small ribosomal subunit protein mS31</fullName>
    </recommendedName>
    <alternativeName>
        <fullName evidence="8">28S ribosomal protein S31, mitochondrial</fullName>
    </alternativeName>
</protein>
<evidence type="ECO:0000256" key="2">
    <source>
        <dbReference type="ARBA" id="ARBA00011057"/>
    </source>
</evidence>
<evidence type="ECO:0000256" key="4">
    <source>
        <dbReference type="ARBA" id="ARBA00022980"/>
    </source>
</evidence>
<comment type="caution">
    <text evidence="10">The sequence shown here is derived from an EMBL/GenBank/DDBJ whole genome shotgun (WGS) entry which is preliminary data.</text>
</comment>
<dbReference type="Pfam" id="PF15433">
    <property type="entry name" value="MRP-S31"/>
    <property type="match status" value="1"/>
</dbReference>
<organism evidence="10 11">
    <name type="scientific">Petrolisthes cinctipes</name>
    <name type="common">Flat porcelain crab</name>
    <dbReference type="NCBI Taxonomy" id="88211"/>
    <lineage>
        <taxon>Eukaryota</taxon>
        <taxon>Metazoa</taxon>
        <taxon>Ecdysozoa</taxon>
        <taxon>Arthropoda</taxon>
        <taxon>Crustacea</taxon>
        <taxon>Multicrustacea</taxon>
        <taxon>Malacostraca</taxon>
        <taxon>Eumalacostraca</taxon>
        <taxon>Eucarida</taxon>
        <taxon>Decapoda</taxon>
        <taxon>Pleocyemata</taxon>
        <taxon>Anomura</taxon>
        <taxon>Galatheoidea</taxon>
        <taxon>Porcellanidae</taxon>
        <taxon>Petrolisthes</taxon>
    </lineage>
</organism>